<evidence type="ECO:0000256" key="3">
    <source>
        <dbReference type="ARBA" id="ARBA00022723"/>
    </source>
</evidence>
<evidence type="ECO:0000256" key="5">
    <source>
        <dbReference type="ARBA" id="ARBA00023002"/>
    </source>
</evidence>
<keyword evidence="5" id="KW-0560">Oxidoreductase</keyword>
<comment type="cofactor">
    <cofactor evidence="1">
        <name>Fe(2+)</name>
        <dbReference type="ChEBI" id="CHEBI:29033"/>
    </cofactor>
</comment>
<evidence type="ECO:0000256" key="4">
    <source>
        <dbReference type="ARBA" id="ARBA00022964"/>
    </source>
</evidence>
<dbReference type="Proteomes" id="UP001058271">
    <property type="component" value="Chromosome"/>
</dbReference>
<dbReference type="InterPro" id="IPR042098">
    <property type="entry name" value="TauD-like_sf"/>
</dbReference>
<accession>A0ABY5ZGD2</accession>
<dbReference type="InterPro" id="IPR003819">
    <property type="entry name" value="TauD/TfdA-like"/>
</dbReference>
<dbReference type="Pfam" id="PF02668">
    <property type="entry name" value="TauD"/>
    <property type="match status" value="1"/>
</dbReference>
<protein>
    <submittedName>
        <fullName evidence="8">TauD/TfdA family dioxygenase</fullName>
    </submittedName>
</protein>
<evidence type="ECO:0000313" key="9">
    <source>
        <dbReference type="Proteomes" id="UP001058271"/>
    </source>
</evidence>
<dbReference type="SUPFAM" id="SSF51197">
    <property type="entry name" value="Clavaminate synthase-like"/>
    <property type="match status" value="1"/>
</dbReference>
<keyword evidence="4 8" id="KW-0223">Dioxygenase</keyword>
<dbReference type="EMBL" id="CP073721">
    <property type="protein sequence ID" value="UWZ39329.1"/>
    <property type="molecule type" value="Genomic_DNA"/>
</dbReference>
<keyword evidence="9" id="KW-1185">Reference proteome</keyword>
<feature type="domain" description="TauD/TfdA-like" evidence="7">
    <location>
        <begin position="20"/>
        <end position="280"/>
    </location>
</feature>
<organism evidence="8 9">
    <name type="scientific">Dactylosporangium roseum</name>
    <dbReference type="NCBI Taxonomy" id="47989"/>
    <lineage>
        <taxon>Bacteria</taxon>
        <taxon>Bacillati</taxon>
        <taxon>Actinomycetota</taxon>
        <taxon>Actinomycetes</taxon>
        <taxon>Micromonosporales</taxon>
        <taxon>Micromonosporaceae</taxon>
        <taxon>Dactylosporangium</taxon>
    </lineage>
</organism>
<name>A0ABY5ZGD2_9ACTN</name>
<sequence>MSAIDTESTEAEYRSGPLLVRRLAGNIGAEIEDVDTAAPLAADAVSALRSALLTHKVIFVRGQRLDYDHLTAFAGQFGGLTPGHPIYQAPKDQPHVREMDSRGDGTRANYWHTDLTFVEAPPAFAVLHNVVCPPVGGDTLWANTAAAYAAMPPELKALANGMRVVHSNNSDYTDATYVHSPRARAEYIQRTIEAEHPAVRVHAETGEPSLLLGGFARSVVGHRPRAGRDLIRVLEDYATQPEYTVRWKWRAGDVVMWDNQATMHYAILDYGTQHRRGIRVTVEGCPPVGLDGRKGFALSSPLT</sequence>
<evidence type="ECO:0000313" key="8">
    <source>
        <dbReference type="EMBL" id="UWZ39329.1"/>
    </source>
</evidence>
<keyword evidence="6" id="KW-0408">Iron</keyword>
<dbReference type="GO" id="GO:0051213">
    <property type="term" value="F:dioxygenase activity"/>
    <property type="evidence" value="ECO:0007669"/>
    <property type="project" value="UniProtKB-KW"/>
</dbReference>
<dbReference type="Gene3D" id="3.60.130.10">
    <property type="entry name" value="Clavaminate synthase-like"/>
    <property type="match status" value="1"/>
</dbReference>
<evidence type="ECO:0000256" key="1">
    <source>
        <dbReference type="ARBA" id="ARBA00001954"/>
    </source>
</evidence>
<reference evidence="8" key="1">
    <citation type="submission" date="2021-04" db="EMBL/GenBank/DDBJ databases">
        <title>Biosynthetic gene clusters of Dactylosporangioum roseum.</title>
        <authorList>
            <person name="Hartkoorn R.C."/>
            <person name="Beaudoing E."/>
            <person name="Hot D."/>
            <person name="Moureu S."/>
        </authorList>
    </citation>
    <scope>NUCLEOTIDE SEQUENCE</scope>
    <source>
        <strain evidence="8">NRRL B-16295</strain>
    </source>
</reference>
<dbReference type="PANTHER" id="PTHR30468">
    <property type="entry name" value="ALPHA-KETOGLUTARATE-DEPENDENT SULFONATE DIOXYGENASE"/>
    <property type="match status" value="1"/>
</dbReference>
<proteinExistence type="inferred from homology"/>
<evidence type="ECO:0000259" key="7">
    <source>
        <dbReference type="Pfam" id="PF02668"/>
    </source>
</evidence>
<gene>
    <name evidence="8" type="ORF">Drose_14450</name>
</gene>
<evidence type="ECO:0000256" key="6">
    <source>
        <dbReference type="ARBA" id="ARBA00023004"/>
    </source>
</evidence>
<evidence type="ECO:0000256" key="2">
    <source>
        <dbReference type="ARBA" id="ARBA00005896"/>
    </source>
</evidence>
<keyword evidence="3" id="KW-0479">Metal-binding</keyword>
<comment type="similarity">
    <text evidence="2">Belongs to the TfdA dioxygenase family.</text>
</comment>
<dbReference type="InterPro" id="IPR051323">
    <property type="entry name" value="AtsK-like"/>
</dbReference>
<dbReference type="RefSeq" id="WP_260728729.1">
    <property type="nucleotide sequence ID" value="NZ_BAAABS010000056.1"/>
</dbReference>
<dbReference type="PANTHER" id="PTHR30468:SF5">
    <property type="entry name" value="ALPHA-KETOGLUTARATE-DEPENDENT SULFATE ESTER DIOXYGENASE"/>
    <property type="match status" value="1"/>
</dbReference>